<accession>F7C7I2</accession>
<dbReference type="GO" id="GO:0005886">
    <property type="term" value="C:plasma membrane"/>
    <property type="evidence" value="ECO:0007669"/>
    <property type="project" value="UniProtKB-SubCell"/>
</dbReference>
<dbReference type="AlphaFoldDB" id="F7C7I2"/>
<reference evidence="5" key="3">
    <citation type="submission" date="2025-09" db="UniProtKB">
        <authorList>
            <consortium name="Ensembl"/>
        </authorList>
    </citation>
    <scope>IDENTIFICATION</scope>
    <source>
        <strain evidence="5">Glennie</strain>
    </source>
</reference>
<dbReference type="eggNOG" id="KOG4297">
    <property type="taxonomic scope" value="Eukaryota"/>
</dbReference>
<dbReference type="Pfam" id="PF00059">
    <property type="entry name" value="Lectin_C"/>
    <property type="match status" value="1"/>
</dbReference>
<dbReference type="GeneID" id="100093116"/>
<evidence type="ECO:0000259" key="4">
    <source>
        <dbReference type="PROSITE" id="PS50041"/>
    </source>
</evidence>
<evidence type="ECO:0000313" key="6">
    <source>
        <dbReference type="Proteomes" id="UP000002279"/>
    </source>
</evidence>
<evidence type="ECO:0000256" key="2">
    <source>
        <dbReference type="ARBA" id="ARBA00022734"/>
    </source>
</evidence>
<evidence type="ECO:0000313" key="5">
    <source>
        <dbReference type="Ensembl" id="ENSOANP00000010393.3"/>
    </source>
</evidence>
<feature type="compositionally biased region" description="Polar residues" evidence="3">
    <location>
        <begin position="7"/>
        <end position="16"/>
    </location>
</feature>
<reference evidence="5" key="2">
    <citation type="submission" date="2025-08" db="UniProtKB">
        <authorList>
            <consortium name="Ensembl"/>
        </authorList>
    </citation>
    <scope>IDENTIFICATION</scope>
    <source>
        <strain evidence="5">Glennie</strain>
    </source>
</reference>
<evidence type="ECO:0000256" key="3">
    <source>
        <dbReference type="SAM" id="MobiDB-lite"/>
    </source>
</evidence>
<dbReference type="InterPro" id="IPR050828">
    <property type="entry name" value="C-type_lectin/matrix_domain"/>
</dbReference>
<dbReference type="Ensembl" id="ENSOANT00000010395.3">
    <property type="protein sequence ID" value="ENSOANP00000010393.3"/>
    <property type="gene ID" value="ENSOANG00000006510.3"/>
</dbReference>
<feature type="region of interest" description="Disordered" evidence="3">
    <location>
        <begin position="1"/>
        <end position="54"/>
    </location>
</feature>
<dbReference type="PROSITE" id="PS50041">
    <property type="entry name" value="C_TYPE_LECTIN_2"/>
    <property type="match status" value="1"/>
</dbReference>
<keyword evidence="2" id="KW-0430">Lectin</keyword>
<dbReference type="PANTHER" id="PTHR45710">
    <property type="entry name" value="C-TYPE LECTIN DOMAIN-CONTAINING PROTEIN 180"/>
    <property type="match status" value="1"/>
</dbReference>
<proteinExistence type="predicted"/>
<dbReference type="RefSeq" id="XP_028937835.1">
    <property type="nucleotide sequence ID" value="XM_029082002.2"/>
</dbReference>
<dbReference type="Bgee" id="ENSOANG00000006510">
    <property type="expression patterns" value="Expressed in liver and 7 other cell types or tissues"/>
</dbReference>
<feature type="compositionally biased region" description="Basic and acidic residues" evidence="3">
    <location>
        <begin position="44"/>
        <end position="54"/>
    </location>
</feature>
<dbReference type="CDD" id="cd03593">
    <property type="entry name" value="CLECT_NK_receptors_like"/>
    <property type="match status" value="1"/>
</dbReference>
<dbReference type="InterPro" id="IPR016187">
    <property type="entry name" value="CTDL_fold"/>
</dbReference>
<evidence type="ECO:0000256" key="1">
    <source>
        <dbReference type="ARBA" id="ARBA00004401"/>
    </source>
</evidence>
<dbReference type="SUPFAM" id="SSF56436">
    <property type="entry name" value="C-type lectin-like"/>
    <property type="match status" value="1"/>
</dbReference>
<dbReference type="Proteomes" id="UP000002279">
    <property type="component" value="Chromosome 17"/>
</dbReference>
<dbReference type="GeneTree" id="ENSGT00940000155319"/>
<dbReference type="GO" id="GO:0030246">
    <property type="term" value="F:carbohydrate binding"/>
    <property type="evidence" value="ECO:0007669"/>
    <property type="project" value="UniProtKB-KW"/>
</dbReference>
<dbReference type="PANTHER" id="PTHR45710:SF35">
    <property type="entry name" value="C-TYPE LECTIN DOMAIN FAMILY 2 MEMBER D"/>
    <property type="match status" value="1"/>
</dbReference>
<reference evidence="5 6" key="1">
    <citation type="journal article" date="2008" name="Nature">
        <title>Genome analysis of the platypus reveals unique signatures of evolution.</title>
        <authorList>
            <person name="Warren W.C."/>
            <person name="Hillier L.W."/>
            <person name="Marshall Graves J.A."/>
            <person name="Birney E."/>
            <person name="Ponting C.P."/>
            <person name="Grutzner F."/>
            <person name="Belov K."/>
            <person name="Miller W."/>
            <person name="Clarke L."/>
            <person name="Chinwalla A.T."/>
            <person name="Yang S.P."/>
            <person name="Heger A."/>
            <person name="Locke D.P."/>
            <person name="Miethke P."/>
            <person name="Waters P.D."/>
            <person name="Veyrunes F."/>
            <person name="Fulton L."/>
            <person name="Fulton B."/>
            <person name="Graves T."/>
            <person name="Wallis J."/>
            <person name="Puente X.S."/>
            <person name="Lopez-Otin C."/>
            <person name="Ordonez G.R."/>
            <person name="Eichler E.E."/>
            <person name="Chen L."/>
            <person name="Cheng Z."/>
            <person name="Deakin J.E."/>
            <person name="Alsop A."/>
            <person name="Thompson K."/>
            <person name="Kirby P."/>
            <person name="Papenfuss A.T."/>
            <person name="Wakefield M.J."/>
            <person name="Olender T."/>
            <person name="Lancet D."/>
            <person name="Huttley G.A."/>
            <person name="Smit A.F."/>
            <person name="Pask A."/>
            <person name="Temple-Smith P."/>
            <person name="Batzer M.A."/>
            <person name="Walker J.A."/>
            <person name="Konkel M.K."/>
            <person name="Harris R.S."/>
            <person name="Whittington C.M."/>
            <person name="Wong E.S."/>
            <person name="Gemmell N.J."/>
            <person name="Buschiazzo E."/>
            <person name="Vargas Jentzsch I.M."/>
            <person name="Merkel A."/>
            <person name="Schmitz J."/>
            <person name="Zemann A."/>
            <person name="Churakov G."/>
            <person name="Kriegs J.O."/>
            <person name="Brosius J."/>
            <person name="Murchison E.P."/>
            <person name="Sachidanandam R."/>
            <person name="Smith C."/>
            <person name="Hannon G.J."/>
            <person name="Tsend-Ayush E."/>
            <person name="McMillan D."/>
            <person name="Attenborough R."/>
            <person name="Rens W."/>
            <person name="Ferguson-Smith M."/>
            <person name="Lefevre C.M."/>
            <person name="Sharp J.A."/>
            <person name="Nicholas K.R."/>
            <person name="Ray D.A."/>
            <person name="Kube M."/>
            <person name="Reinhardt R."/>
            <person name="Pringle T.H."/>
            <person name="Taylor J."/>
            <person name="Jones R.C."/>
            <person name="Nixon B."/>
            <person name="Dacheux J.L."/>
            <person name="Niwa H."/>
            <person name="Sekita Y."/>
            <person name="Huang X."/>
            <person name="Stark A."/>
            <person name="Kheradpour P."/>
            <person name="Kellis M."/>
            <person name="Flicek P."/>
            <person name="Chen Y."/>
            <person name="Webber C."/>
            <person name="Hardison R."/>
            <person name="Nelson J."/>
            <person name="Hallsworth-Pepin K."/>
            <person name="Delehaunty K."/>
            <person name="Markovic C."/>
            <person name="Minx P."/>
            <person name="Feng Y."/>
            <person name="Kremitzki C."/>
            <person name="Mitreva M."/>
            <person name="Glasscock J."/>
            <person name="Wylie T."/>
            <person name="Wohldmann P."/>
            <person name="Thiru P."/>
            <person name="Nhan M.N."/>
            <person name="Pohl C.S."/>
            <person name="Smith S.M."/>
            <person name="Hou S."/>
            <person name="Nefedov M."/>
            <person name="de Jong P.J."/>
            <person name="Renfree M.B."/>
            <person name="Mardis E.R."/>
            <person name="Wilson R.K."/>
        </authorList>
    </citation>
    <scope>NUCLEOTIDE SEQUENCE [LARGE SCALE GENOMIC DNA]</scope>
    <source>
        <strain evidence="5 6">Glennie</strain>
    </source>
</reference>
<sequence length="197" mass="22246">MGAGQEHLSSAPTGTLLQAGEAGKTGKTGNAGRARSKRRPQLRNPEDTVEKAKPLPEFPIAAPCPDDWIGFREKCYYFSEDTRNWTSSQSFCSSRSASLTGIDTQREMDLLLRHKGPSDHWIGLSREPGQDWKWTNGTKFTGWFEVKGRGECAYLNDERVSSARSYTDRRWICSKPGFYAQRRKNASKDHPQNSQIE</sequence>
<protein>
    <recommendedName>
        <fullName evidence="4">C-type lectin domain-containing protein</fullName>
    </recommendedName>
</protein>
<dbReference type="InterPro" id="IPR033992">
    <property type="entry name" value="NKR-like_CTLD"/>
</dbReference>
<name>F7C7I2_ORNAN</name>
<dbReference type="InterPro" id="IPR001304">
    <property type="entry name" value="C-type_lectin-like"/>
</dbReference>
<dbReference type="Gene3D" id="3.10.100.10">
    <property type="entry name" value="Mannose-Binding Protein A, subunit A"/>
    <property type="match status" value="1"/>
</dbReference>
<organism evidence="5 6">
    <name type="scientific">Ornithorhynchus anatinus</name>
    <name type="common">Duckbill platypus</name>
    <dbReference type="NCBI Taxonomy" id="9258"/>
    <lineage>
        <taxon>Eukaryota</taxon>
        <taxon>Metazoa</taxon>
        <taxon>Chordata</taxon>
        <taxon>Craniata</taxon>
        <taxon>Vertebrata</taxon>
        <taxon>Euteleostomi</taxon>
        <taxon>Mammalia</taxon>
        <taxon>Monotremata</taxon>
        <taxon>Ornithorhynchidae</taxon>
        <taxon>Ornithorhynchus</taxon>
    </lineage>
</organism>
<comment type="subcellular location">
    <subcellularLocation>
        <location evidence="1">Cell membrane</location>
        <topology evidence="1">Single-pass type II membrane protein</topology>
    </subcellularLocation>
</comment>
<keyword evidence="6" id="KW-1185">Reference proteome</keyword>
<dbReference type="SMART" id="SM00034">
    <property type="entry name" value="CLECT"/>
    <property type="match status" value="1"/>
</dbReference>
<dbReference type="InterPro" id="IPR016186">
    <property type="entry name" value="C-type_lectin-like/link_sf"/>
</dbReference>
<feature type="domain" description="C-type lectin" evidence="4">
    <location>
        <begin position="71"/>
        <end position="174"/>
    </location>
</feature>
<gene>
    <name evidence="5" type="primary">LOC100093116</name>
</gene>